<comment type="caution">
    <text evidence="2">The sequence shown here is derived from an EMBL/GenBank/DDBJ whole genome shotgun (WGS) entry which is preliminary data.</text>
</comment>
<dbReference type="InterPro" id="IPR002686">
    <property type="entry name" value="Transposase_17"/>
</dbReference>
<keyword evidence="3" id="KW-1185">Reference proteome</keyword>
<dbReference type="Pfam" id="PF01797">
    <property type="entry name" value="Y1_Tnp"/>
    <property type="match status" value="1"/>
</dbReference>
<dbReference type="EMBL" id="JXYS01000141">
    <property type="protein sequence ID" value="KJF15577.1"/>
    <property type="molecule type" value="Genomic_DNA"/>
</dbReference>
<evidence type="ECO:0000313" key="2">
    <source>
        <dbReference type="EMBL" id="KJF15577.1"/>
    </source>
</evidence>
<evidence type="ECO:0000313" key="3">
    <source>
        <dbReference type="Proteomes" id="UP000032360"/>
    </source>
</evidence>
<reference evidence="2 3" key="1">
    <citation type="submission" date="2015-01" db="EMBL/GenBank/DDBJ databases">
        <title>Draft genome of the acidophilic iron oxidizer Acidithrix ferrooxidans strain Py-F3.</title>
        <authorList>
            <person name="Poehlein A."/>
            <person name="Eisen S."/>
            <person name="Schloemann M."/>
            <person name="Johnson B.D."/>
            <person name="Daniel R."/>
            <person name="Muehling M."/>
        </authorList>
    </citation>
    <scope>NUCLEOTIDE SEQUENCE [LARGE SCALE GENOMIC DNA]</scope>
    <source>
        <strain evidence="2 3">Py-F3</strain>
    </source>
</reference>
<name>A0A0D8HCR1_9ACTN</name>
<gene>
    <name evidence="2" type="ORF">AXFE_35790</name>
</gene>
<dbReference type="RefSeq" id="WP_152626210.1">
    <property type="nucleotide sequence ID" value="NZ_JXYS01000141.1"/>
</dbReference>
<dbReference type="Proteomes" id="UP000032360">
    <property type="component" value="Unassembled WGS sequence"/>
</dbReference>
<dbReference type="InterPro" id="IPR036515">
    <property type="entry name" value="Transposase_17_sf"/>
</dbReference>
<dbReference type="SUPFAM" id="SSF143422">
    <property type="entry name" value="Transposase IS200-like"/>
    <property type="match status" value="1"/>
</dbReference>
<dbReference type="GO" id="GO:0004803">
    <property type="term" value="F:transposase activity"/>
    <property type="evidence" value="ECO:0007669"/>
    <property type="project" value="InterPro"/>
</dbReference>
<dbReference type="Gene3D" id="3.30.70.1290">
    <property type="entry name" value="Transposase IS200-like"/>
    <property type="match status" value="1"/>
</dbReference>
<accession>A0A0D8HCR1</accession>
<dbReference type="GO" id="GO:0006313">
    <property type="term" value="P:DNA transposition"/>
    <property type="evidence" value="ECO:0007669"/>
    <property type="project" value="InterPro"/>
</dbReference>
<evidence type="ECO:0000259" key="1">
    <source>
        <dbReference type="Pfam" id="PF01797"/>
    </source>
</evidence>
<dbReference type="OrthoDB" id="9798161at2"/>
<sequence length="88" mass="9933">MDSHRGAQAGPFLWIQAKYRRYVMTNRVIDEIKPAILEVCTRFDSISDAFETEGDHAHLSITNAAKVVLSRLPMSMKTLSAIRAKLKN</sequence>
<proteinExistence type="predicted"/>
<dbReference type="GO" id="GO:0003677">
    <property type="term" value="F:DNA binding"/>
    <property type="evidence" value="ECO:0007669"/>
    <property type="project" value="InterPro"/>
</dbReference>
<protein>
    <submittedName>
        <fullName evidence="2">Transposase IS200 like protein</fullName>
    </submittedName>
</protein>
<dbReference type="AlphaFoldDB" id="A0A0D8HCR1"/>
<organism evidence="2 3">
    <name type="scientific">Acidithrix ferrooxidans</name>
    <dbReference type="NCBI Taxonomy" id="1280514"/>
    <lineage>
        <taxon>Bacteria</taxon>
        <taxon>Bacillati</taxon>
        <taxon>Actinomycetota</taxon>
        <taxon>Acidimicrobiia</taxon>
        <taxon>Acidimicrobiales</taxon>
        <taxon>Acidimicrobiaceae</taxon>
        <taxon>Acidithrix</taxon>
    </lineage>
</organism>
<feature type="domain" description="Transposase IS200-like" evidence="1">
    <location>
        <begin position="16"/>
        <end position="84"/>
    </location>
</feature>